<dbReference type="KEGG" id="mhaq:WC39_05345"/>
<dbReference type="KEGG" id="mhay:VK67_05930"/>
<dbReference type="Proteomes" id="UP000315164">
    <property type="component" value="Unassembled WGS sequence"/>
</dbReference>
<evidence type="ECO:0000313" key="4">
    <source>
        <dbReference type="Proteomes" id="UP000318394"/>
    </source>
</evidence>
<evidence type="ECO:0000313" key="3">
    <source>
        <dbReference type="Proteomes" id="UP000315164"/>
    </source>
</evidence>
<keyword evidence="4" id="KW-1185">Reference proteome</keyword>
<dbReference type="Proteomes" id="UP000318394">
    <property type="component" value="Unassembled WGS sequence"/>
</dbReference>
<dbReference type="OrthoDB" id="9802385at2"/>
<evidence type="ECO:0000313" key="1">
    <source>
        <dbReference type="EMBL" id="TRB34733.1"/>
    </source>
</evidence>
<dbReference type="PANTHER" id="PTHR46246">
    <property type="entry name" value="GUANOSINE-3',5'-BIS(DIPHOSPHATE) 3'-PYROPHOSPHOHYDROLASE MESH1"/>
    <property type="match status" value="1"/>
</dbReference>
<dbReference type="EMBL" id="VAJB01000030">
    <property type="protein sequence ID" value="TRB72841.1"/>
    <property type="molecule type" value="Genomic_DNA"/>
</dbReference>
<dbReference type="Pfam" id="PF13328">
    <property type="entry name" value="HD_4"/>
    <property type="match status" value="1"/>
</dbReference>
<organism evidence="2 3">
    <name type="scientific">Mannheimia haemolytica</name>
    <name type="common">Pasteurella haemolytica</name>
    <dbReference type="NCBI Taxonomy" id="75985"/>
    <lineage>
        <taxon>Bacteria</taxon>
        <taxon>Pseudomonadati</taxon>
        <taxon>Pseudomonadota</taxon>
        <taxon>Gammaproteobacteria</taxon>
        <taxon>Pasteurellales</taxon>
        <taxon>Pasteurellaceae</taxon>
        <taxon>Mannheimia</taxon>
    </lineage>
</organism>
<sequence>MCQAEQFARQLHYGQTDKAGKPYIEHLAFVAENISTKNEETEAVAWLHDSVEDTQCSINDIRHIFGDVIADAVEAITKKQGESYFCYLDRVKSNPIAKVVKLADLTHNLCLERLPKITEKDLKRAEKYKSALEYLQA</sequence>
<dbReference type="GeneID" id="67368727"/>
<dbReference type="SUPFAM" id="SSF109604">
    <property type="entry name" value="HD-domain/PDEase-like"/>
    <property type="match status" value="1"/>
</dbReference>
<dbReference type="EMBL" id="VAJI01000043">
    <property type="protein sequence ID" value="TRB34733.1"/>
    <property type="molecule type" value="Genomic_DNA"/>
</dbReference>
<dbReference type="PANTHER" id="PTHR46246:SF1">
    <property type="entry name" value="GUANOSINE-3',5'-BIS(DIPHOSPHATE) 3'-PYROPHOSPHOHYDROLASE MESH1"/>
    <property type="match status" value="1"/>
</dbReference>
<reference evidence="3 4" key="1">
    <citation type="journal article" date="2019" name="Vet. Microbiol.">
        <title>Genetic characterization of susceptible and multi-drug resistant Mannheimia haemolytica isolated from high-risk stocker calves prior to and after antimicrobial metaphylaxis.</title>
        <authorList>
            <person name="Snyder E.R."/>
            <person name="Alvarez-Narvaez S."/>
            <person name="Credille B.C."/>
        </authorList>
    </citation>
    <scope>NUCLEOTIDE SEQUENCE [LARGE SCALE GENOMIC DNA]</scope>
    <source>
        <strain evidence="2 3">UGA-R5-128-1</strain>
        <strain evidence="1 4">UGA-R7-163-1</strain>
    </source>
</reference>
<accession>A0A547E9V2</accession>
<dbReference type="GO" id="GO:0008893">
    <property type="term" value="F:guanosine-3',5'-bis(diphosphate) 3'-diphosphatase activity"/>
    <property type="evidence" value="ECO:0007669"/>
    <property type="project" value="TreeGrafter"/>
</dbReference>
<protein>
    <submittedName>
        <fullName evidence="2">HD domain-containing protein</fullName>
    </submittedName>
</protein>
<comment type="caution">
    <text evidence="2">The sequence shown here is derived from an EMBL/GenBank/DDBJ whole genome shotgun (WGS) entry which is preliminary data.</text>
</comment>
<name>A0A547E9V2_MANHA</name>
<evidence type="ECO:0000313" key="2">
    <source>
        <dbReference type="EMBL" id="TRB72841.1"/>
    </source>
</evidence>
<dbReference type="AlphaFoldDB" id="A0A547E9V2"/>
<dbReference type="Gene3D" id="1.10.3210.10">
    <property type="entry name" value="Hypothetical protein af1432"/>
    <property type="match status" value="1"/>
</dbReference>
<gene>
    <name evidence="2" type="ORF">FEA53_11205</name>
    <name evidence="1" type="ORF">FEB89_12520</name>
</gene>
<proteinExistence type="predicted"/>
<dbReference type="InterPro" id="IPR052194">
    <property type="entry name" value="MESH1"/>
</dbReference>
<dbReference type="RefSeq" id="WP_006250109.1">
    <property type="nucleotide sequence ID" value="NZ_CP011098.1"/>
</dbReference>